<keyword evidence="4" id="KW-1185">Reference proteome</keyword>
<dbReference type="PANTHER" id="PTHR48147">
    <property type="entry name" value="PROTEIN CBG23787"/>
    <property type="match status" value="1"/>
</dbReference>
<dbReference type="EMBL" id="BQXS01010843">
    <property type="protein sequence ID" value="GKT34651.1"/>
    <property type="molecule type" value="Genomic_DNA"/>
</dbReference>
<proteinExistence type="predicted"/>
<dbReference type="PANTHER" id="PTHR48147:SF3">
    <property type="entry name" value="MYELIN TRANSCRIPTION FACTOR 1-LIKE PROTEIN"/>
    <property type="match status" value="1"/>
</dbReference>
<feature type="transmembrane region" description="Helical" evidence="2">
    <location>
        <begin position="797"/>
        <end position="821"/>
    </location>
</feature>
<evidence type="ECO:0000313" key="4">
    <source>
        <dbReference type="Proteomes" id="UP001057375"/>
    </source>
</evidence>
<protein>
    <submittedName>
        <fullName evidence="3">Uncharacterized protein</fullName>
    </submittedName>
</protein>
<keyword evidence="2" id="KW-0812">Transmembrane</keyword>
<accession>A0ABQ5KRM8</accession>
<keyword evidence="2" id="KW-1133">Transmembrane helix</keyword>
<evidence type="ECO:0000313" key="3">
    <source>
        <dbReference type="EMBL" id="GKT34651.1"/>
    </source>
</evidence>
<feature type="compositionally biased region" description="Polar residues" evidence="1">
    <location>
        <begin position="7"/>
        <end position="17"/>
    </location>
</feature>
<dbReference type="Proteomes" id="UP001057375">
    <property type="component" value="Unassembled WGS sequence"/>
</dbReference>
<feature type="compositionally biased region" description="Acidic residues" evidence="1">
    <location>
        <begin position="21"/>
        <end position="35"/>
    </location>
</feature>
<feature type="region of interest" description="Disordered" evidence="1">
    <location>
        <begin position="691"/>
        <end position="719"/>
    </location>
</feature>
<organism evidence="3 4">
    <name type="scientific">Aduncisulcus paluster</name>
    <dbReference type="NCBI Taxonomy" id="2918883"/>
    <lineage>
        <taxon>Eukaryota</taxon>
        <taxon>Metamonada</taxon>
        <taxon>Carpediemonas-like organisms</taxon>
        <taxon>Aduncisulcus</taxon>
    </lineage>
</organism>
<evidence type="ECO:0000256" key="2">
    <source>
        <dbReference type="SAM" id="Phobius"/>
    </source>
</evidence>
<feature type="compositionally biased region" description="Basic and acidic residues" evidence="1">
    <location>
        <begin position="47"/>
        <end position="156"/>
    </location>
</feature>
<feature type="non-terminal residue" evidence="3">
    <location>
        <position position="1"/>
    </location>
</feature>
<name>A0ABQ5KRM8_9EUKA</name>
<comment type="caution">
    <text evidence="3">The sequence shown here is derived from an EMBL/GenBank/DDBJ whole genome shotgun (WGS) entry which is preliminary data.</text>
</comment>
<gene>
    <name evidence="3" type="ORF">ADUPG1_007966</name>
</gene>
<evidence type="ECO:0000256" key="1">
    <source>
        <dbReference type="SAM" id="MobiDB-lite"/>
    </source>
</evidence>
<feature type="region of interest" description="Disordered" evidence="1">
    <location>
        <begin position="1"/>
        <end position="156"/>
    </location>
</feature>
<sequence>QQKGKETAISSKLATSPSDEKQEEEEEEEEEEEGSYEYVSSVDEEEERKRKEEEEEAERKRKEEEEERKRKEEEERKRKEEEEEKKRKAEEERKRKEEEEERKRKEEEEERKRKEEEERKRKEEEEEKKRKAEEERKRKEEEEERKRKEEEERKKREEEKRKIMKKCDETVFKVLKFTKDGSKAQERIVRVSTQTKLLKWGKSESKMTGSLSCPSSSSPKPCFYSSPETYIQSLPAKKQKNFRSLVEKNPKMHFVHVIGAERELCLLYLQFFSFDGQATIDTIPYQDTVIVPTNCELTCHTINAGELDIRSNSSILNIHSDTPGINEDCSISIVVDSLIFRTSSHIYCDGDLHLTINDSLTGSGQAISSSNLYLYGRPDINATSISIAGNNMFAEIDSITSSYVNISVNQTMDSWIYSDMAIDTFEIQLFINSMVSFSNFSCNSMDISADDFVADITINQTGDIVPSASNIDISLADFSVAIHADQISVGTITGVGSVPFVPFGCNGITFDSILSIYDSVNLSNYSSISFVDSVTITPSSEIEIPYSTALFSITSSHLVELSDIRIIGLPSGQGPGCPITIGVGASHGGKGGKPPTIDSTSIKNTYGSPHTPACGSGAGSLGGMGGGYFVVSGDDIDQPIFVNDDDDLSTVILNGTISVAGVAGVCDGVICGGGGSGGGVLFDISCVTVGTSTSSTPSINLRGGDGGTATDSSQEGGGGGGGGYLSFSENVQHVDEFSIDIRGGTGSGQKKKKSDDASDGNSGIVNTGSLCADGLVMVDSTKCIDNDDKHKLDGMPAWAWMTIVIGIMLISLFFVLLILWIRKKYFSVIDDEHGNLSVSYLIKDKEKALNIDYSQYNIHGSEISFLSDSSLSNLTVSTTTTLG</sequence>
<reference evidence="3" key="1">
    <citation type="submission" date="2022-03" db="EMBL/GenBank/DDBJ databases">
        <title>Draft genome sequence of Aduncisulcus paluster, a free-living microaerophilic Fornicata.</title>
        <authorList>
            <person name="Yuyama I."/>
            <person name="Kume K."/>
            <person name="Tamura T."/>
            <person name="Inagaki Y."/>
            <person name="Hashimoto T."/>
        </authorList>
    </citation>
    <scope>NUCLEOTIDE SEQUENCE</scope>
    <source>
        <strain evidence="3">NY0171</strain>
    </source>
</reference>
<feature type="region of interest" description="Disordered" evidence="1">
    <location>
        <begin position="740"/>
        <end position="760"/>
    </location>
</feature>
<keyword evidence="2" id="KW-0472">Membrane</keyword>